<feature type="compositionally biased region" description="Polar residues" evidence="1">
    <location>
        <begin position="168"/>
        <end position="181"/>
    </location>
</feature>
<feature type="compositionally biased region" description="Polar residues" evidence="1">
    <location>
        <begin position="114"/>
        <end position="139"/>
    </location>
</feature>
<dbReference type="EMBL" id="CH476619">
    <property type="protein sequence ID" value="EEP82494.1"/>
    <property type="molecule type" value="Genomic_DNA"/>
</dbReference>
<evidence type="ECO:0000313" key="2">
    <source>
        <dbReference type="EMBL" id="EEP82494.1"/>
    </source>
</evidence>
<dbReference type="VEuPathDB" id="FungiDB:UREG_07359"/>
<protein>
    <submittedName>
        <fullName evidence="2">Uncharacterized protein</fullName>
    </submittedName>
</protein>
<accession>C4JYV8</accession>
<dbReference type="eggNOG" id="ENOG502S7GF">
    <property type="taxonomic scope" value="Eukaryota"/>
</dbReference>
<dbReference type="OrthoDB" id="5398515at2759"/>
<evidence type="ECO:0000313" key="3">
    <source>
        <dbReference type="Proteomes" id="UP000002058"/>
    </source>
</evidence>
<dbReference type="GeneID" id="8444237"/>
<name>C4JYV8_UNCRE</name>
<gene>
    <name evidence="2" type="ORF">UREG_07359</name>
</gene>
<feature type="compositionally biased region" description="Polar residues" evidence="1">
    <location>
        <begin position="312"/>
        <end position="322"/>
    </location>
</feature>
<keyword evidence="3" id="KW-1185">Reference proteome</keyword>
<dbReference type="Proteomes" id="UP000002058">
    <property type="component" value="Unassembled WGS sequence"/>
</dbReference>
<dbReference type="OMA" id="SWEPYSP"/>
<feature type="compositionally biased region" description="Basic and acidic residues" evidence="1">
    <location>
        <begin position="253"/>
        <end position="265"/>
    </location>
</feature>
<sequence>MTTTPPPRGRLQTPSAPLHGAGYDTYSPYSGSPRRSKRLATQNDTDNSAQDSDTFGLDLHSDEKSDAALDGNPHTLDCDSDDSLSTPNSPKKSPSSNSDKQHNLLSPRAKNHASDITSGFPSLPSSNISSEGTNHSVTMTAGMLPTPAKTPRKKRVPNPGPVARTLFADSTQVMDSEQPSQKRSRGGKFNGFSLESFHSDPQQNSGSIDIYTDVRDRIPTLNPSVDNPFISRPGETNTPKNDEPGKAKRRKVSKDDDNERDSAVDDMVKRDDGVLYVFRGKKIFRKFSPEHIDEADDNEDLGLLGSMDGASGTYTRPLTRSSIRPRVLFPTAEQLRAREAKTKAKETARQTRRAETEEDAPPDAIRTPTAPSKATQLAIPSTPLASGRSLRSQTKKLEPEMTPDNSGNRSGNRSSPFDRWTRIKSKSSPAAKGKKRTSSSMDRNNQPQRKKIHQSE</sequence>
<reference evidence="3" key="1">
    <citation type="journal article" date="2009" name="Genome Res.">
        <title>Comparative genomic analyses of the human fungal pathogens Coccidioides and their relatives.</title>
        <authorList>
            <person name="Sharpton T.J."/>
            <person name="Stajich J.E."/>
            <person name="Rounsley S.D."/>
            <person name="Gardner M.J."/>
            <person name="Wortman J.R."/>
            <person name="Jordar V.S."/>
            <person name="Maiti R."/>
            <person name="Kodira C.D."/>
            <person name="Neafsey D.E."/>
            <person name="Zeng Q."/>
            <person name="Hung C.-Y."/>
            <person name="McMahan C."/>
            <person name="Muszewska A."/>
            <person name="Grynberg M."/>
            <person name="Mandel M.A."/>
            <person name="Kellner E.M."/>
            <person name="Barker B.M."/>
            <person name="Galgiani J.N."/>
            <person name="Orbach M.J."/>
            <person name="Kirkland T.N."/>
            <person name="Cole G.T."/>
            <person name="Henn M.R."/>
            <person name="Birren B.W."/>
            <person name="Taylor J.W."/>
        </authorList>
    </citation>
    <scope>NUCLEOTIDE SEQUENCE [LARGE SCALE GENOMIC DNA]</scope>
    <source>
        <strain evidence="3">UAMH 1704</strain>
    </source>
</reference>
<dbReference type="AlphaFoldDB" id="C4JYV8"/>
<feature type="compositionally biased region" description="Polar residues" evidence="1">
    <location>
        <begin position="438"/>
        <end position="447"/>
    </location>
</feature>
<dbReference type="KEGG" id="ure:UREG_07359"/>
<proteinExistence type="predicted"/>
<feature type="compositionally biased region" description="Low complexity" evidence="1">
    <location>
        <begin position="83"/>
        <end position="98"/>
    </location>
</feature>
<evidence type="ECO:0000256" key="1">
    <source>
        <dbReference type="SAM" id="MobiDB-lite"/>
    </source>
</evidence>
<feature type="compositionally biased region" description="Polar residues" evidence="1">
    <location>
        <begin position="39"/>
        <end position="53"/>
    </location>
</feature>
<dbReference type="RefSeq" id="XP_002582586.1">
    <property type="nucleotide sequence ID" value="XM_002582540.1"/>
</dbReference>
<feature type="compositionally biased region" description="Polar residues" evidence="1">
    <location>
        <begin position="369"/>
        <end position="379"/>
    </location>
</feature>
<feature type="compositionally biased region" description="Low complexity" evidence="1">
    <location>
        <begin position="405"/>
        <end position="415"/>
    </location>
</feature>
<feature type="compositionally biased region" description="Basic and acidic residues" evidence="1">
    <location>
        <begin position="335"/>
        <end position="355"/>
    </location>
</feature>
<feature type="region of interest" description="Disordered" evidence="1">
    <location>
        <begin position="308"/>
        <end position="456"/>
    </location>
</feature>
<feature type="region of interest" description="Disordered" evidence="1">
    <location>
        <begin position="1"/>
        <end position="265"/>
    </location>
</feature>
<dbReference type="HOGENOM" id="CLU_038380_0_0_1"/>
<organism evidence="2 3">
    <name type="scientific">Uncinocarpus reesii (strain UAMH 1704)</name>
    <dbReference type="NCBI Taxonomy" id="336963"/>
    <lineage>
        <taxon>Eukaryota</taxon>
        <taxon>Fungi</taxon>
        <taxon>Dikarya</taxon>
        <taxon>Ascomycota</taxon>
        <taxon>Pezizomycotina</taxon>
        <taxon>Eurotiomycetes</taxon>
        <taxon>Eurotiomycetidae</taxon>
        <taxon>Onygenales</taxon>
        <taxon>Onygenaceae</taxon>
        <taxon>Uncinocarpus</taxon>
    </lineage>
</organism>
<dbReference type="InParanoid" id="C4JYV8"/>